<dbReference type="InterPro" id="IPR010992">
    <property type="entry name" value="IHF-like_DNA-bd_dom_sf"/>
</dbReference>
<dbReference type="EMBL" id="CAJZAG010000016">
    <property type="protein sequence ID" value="CAG9186019.1"/>
    <property type="molecule type" value="Genomic_DNA"/>
</dbReference>
<reference evidence="5 6" key="1">
    <citation type="submission" date="2021-08" db="EMBL/GenBank/DDBJ databases">
        <authorList>
            <person name="Peeters C."/>
        </authorList>
    </citation>
    <scope>NUCLEOTIDE SEQUENCE [LARGE SCALE GENOMIC DNA]</scope>
    <source>
        <strain evidence="5 6">LMG 32289</strain>
    </source>
</reference>
<dbReference type="InterPro" id="IPR020816">
    <property type="entry name" value="Histone-like_DNA-bd_CS"/>
</dbReference>
<evidence type="ECO:0000256" key="3">
    <source>
        <dbReference type="ARBA" id="ARBA00023125"/>
    </source>
</evidence>
<evidence type="ECO:0000313" key="5">
    <source>
        <dbReference type="EMBL" id="CAG9186019.1"/>
    </source>
</evidence>
<organism evidence="5 6">
    <name type="scientific">Cupriavidus pampae</name>
    <dbReference type="NCBI Taxonomy" id="659251"/>
    <lineage>
        <taxon>Bacteria</taxon>
        <taxon>Pseudomonadati</taxon>
        <taxon>Pseudomonadota</taxon>
        <taxon>Betaproteobacteria</taxon>
        <taxon>Burkholderiales</taxon>
        <taxon>Burkholderiaceae</taxon>
        <taxon>Cupriavidus</taxon>
    </lineage>
</organism>
<evidence type="ECO:0000256" key="2">
    <source>
        <dbReference type="ARBA" id="ARBA00023067"/>
    </source>
</evidence>
<accession>A0ABM8XZY0</accession>
<dbReference type="CDD" id="cd13831">
    <property type="entry name" value="HU"/>
    <property type="match status" value="1"/>
</dbReference>
<evidence type="ECO:0000256" key="1">
    <source>
        <dbReference type="ARBA" id="ARBA00010529"/>
    </source>
</evidence>
<protein>
    <submittedName>
        <fullName evidence="5">DNA-binding protein HU-beta</fullName>
    </submittedName>
</protein>
<sequence length="96" mass="9927">MNKAELIDVIAAGVDGVSKAKAEQVLNVTLNAIIDAVASGATLSLVGFGSFNPGERVARMARNPRTGEEIKIAAARTVKFKAGQKFKEAVNGGSRG</sequence>
<keyword evidence="3 5" id="KW-0238">DNA-binding</keyword>
<comment type="similarity">
    <text evidence="1 4">Belongs to the bacterial histone-like protein family.</text>
</comment>
<keyword evidence="6" id="KW-1185">Reference proteome</keyword>
<evidence type="ECO:0000313" key="6">
    <source>
        <dbReference type="Proteomes" id="UP000706525"/>
    </source>
</evidence>
<dbReference type="GO" id="GO:0003677">
    <property type="term" value="F:DNA binding"/>
    <property type="evidence" value="ECO:0007669"/>
    <property type="project" value="UniProtKB-KW"/>
</dbReference>
<evidence type="ECO:0000256" key="4">
    <source>
        <dbReference type="RuleBase" id="RU003939"/>
    </source>
</evidence>
<comment type="caution">
    <text evidence="5">The sequence shown here is derived from an EMBL/GenBank/DDBJ whole genome shotgun (WGS) entry which is preliminary data.</text>
</comment>
<dbReference type="Proteomes" id="UP000706525">
    <property type="component" value="Unassembled WGS sequence"/>
</dbReference>
<dbReference type="PANTHER" id="PTHR33175">
    <property type="entry name" value="DNA-BINDING PROTEIN HU"/>
    <property type="match status" value="1"/>
</dbReference>
<dbReference type="Gene3D" id="4.10.520.10">
    <property type="entry name" value="IHF-like DNA-binding proteins"/>
    <property type="match status" value="1"/>
</dbReference>
<proteinExistence type="inferred from homology"/>
<dbReference type="SUPFAM" id="SSF47729">
    <property type="entry name" value="IHF-like DNA-binding proteins"/>
    <property type="match status" value="1"/>
</dbReference>
<gene>
    <name evidence="5" type="primary">hupB_3</name>
    <name evidence="5" type="ORF">LMG32289_06220</name>
</gene>
<keyword evidence="2" id="KW-0226">DNA condensation</keyword>
<dbReference type="PANTHER" id="PTHR33175:SF3">
    <property type="entry name" value="DNA-BINDING PROTEIN HU-BETA"/>
    <property type="match status" value="1"/>
</dbReference>
<name>A0ABM8XZY0_9BURK</name>
<dbReference type="PROSITE" id="PS00045">
    <property type="entry name" value="HISTONE_LIKE"/>
    <property type="match status" value="1"/>
</dbReference>
<dbReference type="Pfam" id="PF00216">
    <property type="entry name" value="Bac_DNA_binding"/>
    <property type="match status" value="1"/>
</dbReference>
<dbReference type="PRINTS" id="PR01727">
    <property type="entry name" value="DNABINDINGHU"/>
</dbReference>
<dbReference type="RefSeq" id="WP_223995314.1">
    <property type="nucleotide sequence ID" value="NZ_CAJZAG010000016.1"/>
</dbReference>
<dbReference type="SMART" id="SM00411">
    <property type="entry name" value="BHL"/>
    <property type="match status" value="1"/>
</dbReference>
<dbReference type="InterPro" id="IPR000119">
    <property type="entry name" value="Hist_DNA-bd"/>
</dbReference>